<evidence type="ECO:0000313" key="5">
    <source>
        <dbReference type="Proteomes" id="UP000068243"/>
    </source>
</evidence>
<dbReference type="InterPro" id="IPR012445">
    <property type="entry name" value="ATG101"/>
</dbReference>
<evidence type="ECO:0000256" key="2">
    <source>
        <dbReference type="ARBA" id="ARBA00018874"/>
    </source>
</evidence>
<dbReference type="VEuPathDB" id="FungiDB:ATCC64974_65270"/>
<comment type="similarity">
    <text evidence="1">Belongs to the ATG101 family.</text>
</comment>
<protein>
    <recommendedName>
        <fullName evidence="2">Autophagy-related protein 101</fullName>
    </recommendedName>
</protein>
<sequence>MEPRKTPPEYFLEIFADTTNVRDVLKGESVLLFIEPFSVQLQSLNTNILSPQPGILNTIFFHRYFPSIRPITFDVLDFTLPAINDVDLETLIDSRVSSLVRQHSSAASAPDGGGGGGVRARMAVEFYEKRRRRPGIWFGGLSGKGEEEVCWEVWNLDVTIATPRTESERAKVRKAMENMLQKAVLKILAVVSRDKEHIPPITTSDSNPFPYRVVLNPRSDGYGYLDANIAMTYMKNDAQGRAGAAGRTSGFTMECYLCALPRSSPPPPPPPWSIDFHSGVGGVHNYINQL</sequence>
<comment type="caution">
    <text evidence="4">The sequence shown here is derived from an EMBL/GenBank/DDBJ whole genome shotgun (WGS) entry which is preliminary data.</text>
</comment>
<dbReference type="VEuPathDB" id="FungiDB:M747DRAFT_370296"/>
<keyword evidence="3" id="KW-0072">Autophagy</keyword>
<dbReference type="OrthoDB" id="10259639at2759"/>
<dbReference type="OMA" id="MECYLCA"/>
<evidence type="ECO:0000256" key="1">
    <source>
        <dbReference type="ARBA" id="ARBA00007130"/>
    </source>
</evidence>
<accession>A0A100IQR0</accession>
<dbReference type="GO" id="GO:1990316">
    <property type="term" value="C:Atg1/ULK1 kinase complex"/>
    <property type="evidence" value="ECO:0007669"/>
    <property type="project" value="TreeGrafter"/>
</dbReference>
<reference evidence="5" key="1">
    <citation type="journal article" date="2016" name="Genome Announc.">
        <title>Draft genome sequence of Aspergillus niger strain An76.</title>
        <authorList>
            <person name="Gong W."/>
            <person name="Cheng Z."/>
            <person name="Zhang H."/>
            <person name="Liu L."/>
            <person name="Gao P."/>
            <person name="Wang L."/>
        </authorList>
    </citation>
    <scope>NUCLEOTIDE SEQUENCE [LARGE SCALE GENOMIC DNA]</scope>
    <source>
        <strain evidence="5">An76</strain>
    </source>
</reference>
<dbReference type="GO" id="GO:0000407">
    <property type="term" value="C:phagophore assembly site"/>
    <property type="evidence" value="ECO:0007669"/>
    <property type="project" value="TreeGrafter"/>
</dbReference>
<name>A0A100IQR0_ASPNG</name>
<dbReference type="Pfam" id="PF07855">
    <property type="entry name" value="ATG101"/>
    <property type="match status" value="1"/>
</dbReference>
<dbReference type="PANTHER" id="PTHR13292">
    <property type="entry name" value="AUTOPHAGY-RELATED PROTEIN 101"/>
    <property type="match status" value="1"/>
</dbReference>
<dbReference type="GO" id="GO:0019901">
    <property type="term" value="F:protein kinase binding"/>
    <property type="evidence" value="ECO:0007669"/>
    <property type="project" value="TreeGrafter"/>
</dbReference>
<gene>
    <name evidence="4" type="ORF">ABL_08061</name>
</gene>
<dbReference type="AlphaFoldDB" id="A0A100IQR0"/>
<dbReference type="GO" id="GO:0000045">
    <property type="term" value="P:autophagosome assembly"/>
    <property type="evidence" value="ECO:0007669"/>
    <property type="project" value="TreeGrafter"/>
</dbReference>
<dbReference type="VEuPathDB" id="FungiDB:ASPNIDRAFT2_1185637"/>
<organism evidence="4 5">
    <name type="scientific">Aspergillus niger</name>
    <dbReference type="NCBI Taxonomy" id="5061"/>
    <lineage>
        <taxon>Eukaryota</taxon>
        <taxon>Fungi</taxon>
        <taxon>Dikarya</taxon>
        <taxon>Ascomycota</taxon>
        <taxon>Pezizomycotina</taxon>
        <taxon>Eurotiomycetes</taxon>
        <taxon>Eurotiomycetidae</taxon>
        <taxon>Eurotiales</taxon>
        <taxon>Aspergillaceae</taxon>
        <taxon>Aspergillus</taxon>
        <taxon>Aspergillus subgen. Circumdati</taxon>
    </lineage>
</organism>
<evidence type="ECO:0000313" key="4">
    <source>
        <dbReference type="EMBL" id="GAQ45400.1"/>
    </source>
</evidence>
<dbReference type="Proteomes" id="UP000068243">
    <property type="component" value="Unassembled WGS sequence"/>
</dbReference>
<dbReference type="EMBL" id="BCMY01000016">
    <property type="protein sequence ID" value="GAQ45400.1"/>
    <property type="molecule type" value="Genomic_DNA"/>
</dbReference>
<dbReference type="PANTHER" id="PTHR13292:SF0">
    <property type="entry name" value="AUTOPHAGY-RELATED PROTEIN 101"/>
    <property type="match status" value="1"/>
</dbReference>
<evidence type="ECO:0000256" key="3">
    <source>
        <dbReference type="ARBA" id="ARBA00023006"/>
    </source>
</evidence>
<dbReference type="VEuPathDB" id="FungiDB:An17g01430"/>
<proteinExistence type="inferred from homology"/>